<evidence type="ECO:0000313" key="2">
    <source>
        <dbReference type="Proteomes" id="UP000677054"/>
    </source>
</evidence>
<protein>
    <submittedName>
        <fullName evidence="1">Uncharacterized protein</fullName>
    </submittedName>
</protein>
<name>A0A7R9FQF4_9CRUS</name>
<dbReference type="EMBL" id="CAJPEV010003380">
    <property type="protein sequence ID" value="CAG0899629.1"/>
    <property type="molecule type" value="Genomic_DNA"/>
</dbReference>
<dbReference type="Proteomes" id="UP000677054">
    <property type="component" value="Unassembled WGS sequence"/>
</dbReference>
<keyword evidence="2" id="KW-1185">Reference proteome</keyword>
<gene>
    <name evidence="1" type="ORF">DSTB1V02_LOCUS11001</name>
</gene>
<dbReference type="EMBL" id="LR902897">
    <property type="protein sequence ID" value="CAD7251234.1"/>
    <property type="molecule type" value="Genomic_DNA"/>
</dbReference>
<reference evidence="1" key="1">
    <citation type="submission" date="2020-11" db="EMBL/GenBank/DDBJ databases">
        <authorList>
            <person name="Tran Van P."/>
        </authorList>
    </citation>
    <scope>NUCLEOTIDE SEQUENCE</scope>
</reference>
<organism evidence="1">
    <name type="scientific">Darwinula stevensoni</name>
    <dbReference type="NCBI Taxonomy" id="69355"/>
    <lineage>
        <taxon>Eukaryota</taxon>
        <taxon>Metazoa</taxon>
        <taxon>Ecdysozoa</taxon>
        <taxon>Arthropoda</taxon>
        <taxon>Crustacea</taxon>
        <taxon>Oligostraca</taxon>
        <taxon>Ostracoda</taxon>
        <taxon>Podocopa</taxon>
        <taxon>Podocopida</taxon>
        <taxon>Darwinulocopina</taxon>
        <taxon>Darwinuloidea</taxon>
        <taxon>Darwinulidae</taxon>
        <taxon>Darwinula</taxon>
    </lineage>
</organism>
<proteinExistence type="predicted"/>
<sequence>MLQAAQYSNPILDGVPGDSCMLPGEGEKSLQLHIKTMKIESRKRQVDKKKAQKLLDVTFCFRHGTHRVKKVLEILEVYLCLSNAVEMLQEYGRVTQAGNCLKQALRNNLLGTQELLLQYLPPQQMNVISHIEDVSPDILQLCLPVAVGESEELLWASNATTGRNLILLLWLFTLVNDGASQPGICGWKGCVFSLKVPWKLLLS</sequence>
<dbReference type="AlphaFoldDB" id="A0A7R9FQF4"/>
<accession>A0A7R9FQF4</accession>
<evidence type="ECO:0000313" key="1">
    <source>
        <dbReference type="EMBL" id="CAD7251234.1"/>
    </source>
</evidence>